<name>A0A9D4HGH7_DREPO</name>
<evidence type="ECO:0000256" key="1">
    <source>
        <dbReference type="SAM" id="MobiDB-lite"/>
    </source>
</evidence>
<feature type="compositionally biased region" description="Polar residues" evidence="1">
    <location>
        <begin position="87"/>
        <end position="99"/>
    </location>
</feature>
<sequence length="349" mass="39474">MSDEENFGYFGEELHFLLTEPRTPKSSPLYSQISPHFQGSAEIYTIPVRSTDKLVQHQPVSRSLDKAFVLEFHPSHFDNPFDRTRHSSNPSVPSSFTPESETRGKHASKHPLEDQNNNEPEHPKKHSPFNIFHFSFFGHKPEKSPMSNDQEPPKLTKKSSPSDDHKTKTRKNANNSKSCQKESQKVAEMSSDQGGKSVGQFRGAFNTGHRLAQKPEHFIEDVVDETKFLLPQGKDSTNLSSLSIGGDDPDCGSDYYDQKEVSGQSEPAAEYMYCLDELLGQYHPHELDTVYESEDHDEYVGSEELHIFPPITGYPFIHLSGEEQMWDKFLAQENSSGQGGIRTRDLLIS</sequence>
<dbReference type="AlphaFoldDB" id="A0A9D4HGH7"/>
<dbReference type="EMBL" id="JAIWYP010000013">
    <property type="protein sequence ID" value="KAH3716614.1"/>
    <property type="molecule type" value="Genomic_DNA"/>
</dbReference>
<organism evidence="2 3">
    <name type="scientific">Dreissena polymorpha</name>
    <name type="common">Zebra mussel</name>
    <name type="synonym">Mytilus polymorpha</name>
    <dbReference type="NCBI Taxonomy" id="45954"/>
    <lineage>
        <taxon>Eukaryota</taxon>
        <taxon>Metazoa</taxon>
        <taxon>Spiralia</taxon>
        <taxon>Lophotrochozoa</taxon>
        <taxon>Mollusca</taxon>
        <taxon>Bivalvia</taxon>
        <taxon>Autobranchia</taxon>
        <taxon>Heteroconchia</taxon>
        <taxon>Euheterodonta</taxon>
        <taxon>Imparidentia</taxon>
        <taxon>Neoheterodontei</taxon>
        <taxon>Myida</taxon>
        <taxon>Dreissenoidea</taxon>
        <taxon>Dreissenidae</taxon>
        <taxon>Dreissena</taxon>
    </lineage>
</organism>
<reference evidence="2" key="2">
    <citation type="submission" date="2020-11" db="EMBL/GenBank/DDBJ databases">
        <authorList>
            <person name="McCartney M.A."/>
            <person name="Auch B."/>
            <person name="Kono T."/>
            <person name="Mallez S."/>
            <person name="Becker A."/>
            <person name="Gohl D.M."/>
            <person name="Silverstein K.A.T."/>
            <person name="Koren S."/>
            <person name="Bechman K.B."/>
            <person name="Herman A."/>
            <person name="Abrahante J.E."/>
            <person name="Garbe J."/>
        </authorList>
    </citation>
    <scope>NUCLEOTIDE SEQUENCE</scope>
    <source>
        <strain evidence="2">Duluth1</strain>
        <tissue evidence="2">Whole animal</tissue>
    </source>
</reference>
<dbReference type="Proteomes" id="UP000828390">
    <property type="component" value="Unassembled WGS sequence"/>
</dbReference>
<keyword evidence="3" id="KW-1185">Reference proteome</keyword>
<gene>
    <name evidence="2" type="ORF">DPMN_059340</name>
</gene>
<protein>
    <submittedName>
        <fullName evidence="2">Uncharacterized protein</fullName>
    </submittedName>
</protein>
<comment type="caution">
    <text evidence="2">The sequence shown here is derived from an EMBL/GenBank/DDBJ whole genome shotgun (WGS) entry which is preliminary data.</text>
</comment>
<reference evidence="2" key="1">
    <citation type="journal article" date="2019" name="bioRxiv">
        <title>The Genome of the Zebra Mussel, Dreissena polymorpha: A Resource for Invasive Species Research.</title>
        <authorList>
            <person name="McCartney M.A."/>
            <person name="Auch B."/>
            <person name="Kono T."/>
            <person name="Mallez S."/>
            <person name="Zhang Y."/>
            <person name="Obille A."/>
            <person name="Becker A."/>
            <person name="Abrahante J.E."/>
            <person name="Garbe J."/>
            <person name="Badalamenti J.P."/>
            <person name="Herman A."/>
            <person name="Mangelson H."/>
            <person name="Liachko I."/>
            <person name="Sullivan S."/>
            <person name="Sone E.D."/>
            <person name="Koren S."/>
            <person name="Silverstein K.A.T."/>
            <person name="Beckman K.B."/>
            <person name="Gohl D.M."/>
        </authorList>
    </citation>
    <scope>NUCLEOTIDE SEQUENCE</scope>
    <source>
        <strain evidence="2">Duluth1</strain>
        <tissue evidence="2">Whole animal</tissue>
    </source>
</reference>
<evidence type="ECO:0000313" key="3">
    <source>
        <dbReference type="Proteomes" id="UP000828390"/>
    </source>
</evidence>
<feature type="region of interest" description="Disordered" evidence="1">
    <location>
        <begin position="78"/>
        <end position="202"/>
    </location>
</feature>
<evidence type="ECO:0000313" key="2">
    <source>
        <dbReference type="EMBL" id="KAH3716614.1"/>
    </source>
</evidence>
<accession>A0A9D4HGH7</accession>
<proteinExistence type="predicted"/>